<feature type="compositionally biased region" description="Polar residues" evidence="1">
    <location>
        <begin position="223"/>
        <end position="237"/>
    </location>
</feature>
<feature type="signal peptide" evidence="2">
    <location>
        <begin position="1"/>
        <end position="27"/>
    </location>
</feature>
<reference evidence="4 5" key="1">
    <citation type="submission" date="2016-03" db="EMBL/GenBank/DDBJ databases">
        <title>Complete genome sequence of Pedobacter cryoconitis PAMC 27485.</title>
        <authorList>
            <person name="Lee J."/>
            <person name="Kim O.-S."/>
        </authorList>
    </citation>
    <scope>NUCLEOTIDE SEQUENCE [LARGE SCALE GENOMIC DNA]</scope>
    <source>
        <strain evidence="4 5">PAMC 27485</strain>
    </source>
</reference>
<feature type="region of interest" description="Disordered" evidence="1">
    <location>
        <begin position="216"/>
        <end position="237"/>
    </location>
</feature>
<dbReference type="EMBL" id="CP014504">
    <property type="protein sequence ID" value="AMQ01884.1"/>
    <property type="molecule type" value="Genomic_DNA"/>
</dbReference>
<keyword evidence="2" id="KW-0732">Signal</keyword>
<evidence type="ECO:0000256" key="1">
    <source>
        <dbReference type="SAM" id="MobiDB-lite"/>
    </source>
</evidence>
<dbReference type="Proteomes" id="UP000071561">
    <property type="component" value="Chromosome"/>
</dbReference>
<dbReference type="AlphaFoldDB" id="A0A127VKM5"/>
<protein>
    <recommendedName>
        <fullName evidence="3">Putative auto-transporter adhesin head GIN domain-containing protein</fullName>
    </recommendedName>
</protein>
<evidence type="ECO:0000313" key="5">
    <source>
        <dbReference type="Proteomes" id="UP000071561"/>
    </source>
</evidence>
<organism evidence="4 5">
    <name type="scientific">Pedobacter cryoconitis</name>
    <dbReference type="NCBI Taxonomy" id="188932"/>
    <lineage>
        <taxon>Bacteria</taxon>
        <taxon>Pseudomonadati</taxon>
        <taxon>Bacteroidota</taxon>
        <taxon>Sphingobacteriia</taxon>
        <taxon>Sphingobacteriales</taxon>
        <taxon>Sphingobacteriaceae</taxon>
        <taxon>Pedobacter</taxon>
    </lineage>
</organism>
<evidence type="ECO:0000259" key="3">
    <source>
        <dbReference type="Pfam" id="PF10988"/>
    </source>
</evidence>
<evidence type="ECO:0000313" key="4">
    <source>
        <dbReference type="EMBL" id="AMQ01884.1"/>
    </source>
</evidence>
<dbReference type="KEGG" id="pcm:AY601_5072"/>
<dbReference type="Pfam" id="PF10988">
    <property type="entry name" value="DUF2807"/>
    <property type="match status" value="1"/>
</dbReference>
<evidence type="ECO:0000256" key="2">
    <source>
        <dbReference type="SAM" id="SignalP"/>
    </source>
</evidence>
<keyword evidence="5" id="KW-1185">Reference proteome</keyword>
<dbReference type="PATRIC" id="fig|188932.3.peg.5261"/>
<proteinExistence type="predicted"/>
<name>A0A127VKM5_9SPHI</name>
<accession>A0A127VKM5</accession>
<feature type="domain" description="Putative auto-transporter adhesin head GIN" evidence="3">
    <location>
        <begin position="39"/>
        <end position="220"/>
    </location>
</feature>
<dbReference type="OrthoDB" id="942536at2"/>
<feature type="chain" id="PRO_5007280782" description="Putative auto-transporter adhesin head GIN domain-containing protein" evidence="2">
    <location>
        <begin position="28"/>
        <end position="237"/>
    </location>
</feature>
<dbReference type="Gene3D" id="2.160.20.120">
    <property type="match status" value="1"/>
</dbReference>
<dbReference type="RefSeq" id="WP_068406906.1">
    <property type="nucleotide sequence ID" value="NZ_CP014504.1"/>
</dbReference>
<sequence precursor="true">MMKSNFLLKSTLLLLITATFSAFTLKAQNTKNVALNNVSGVSVHAGIDLFITQGNTESAKIVASSNFIDEVVIENNGGNVRVSWKDNQGSRFLKNKSAKVYITYKKLNSIAASSGSSLKTENTLKTDALDAKVSSGASMSASIVCKDLQIKSSSGASSSFSGTASNLDVKASSGANVSALELKTDYANAAASSGGDIEINVSKALETTSSSGGSINYKGGASLKNNSSRSGNVNRIN</sequence>
<gene>
    <name evidence="4" type="ORF">AY601_5072</name>
</gene>
<dbReference type="InterPro" id="IPR021255">
    <property type="entry name" value="DUF2807"/>
</dbReference>